<dbReference type="RefSeq" id="WP_184479811.1">
    <property type="nucleotide sequence ID" value="NZ_JACHIV010000001.1"/>
</dbReference>
<proteinExistence type="inferred from homology"/>
<dbReference type="EMBL" id="JACHIV010000001">
    <property type="protein sequence ID" value="MBB5070256.1"/>
    <property type="molecule type" value="Genomic_DNA"/>
</dbReference>
<evidence type="ECO:0000259" key="4">
    <source>
        <dbReference type="Pfam" id="PF17853"/>
    </source>
</evidence>
<dbReference type="Pfam" id="PF14361">
    <property type="entry name" value="RsbRD_N"/>
    <property type="match status" value="1"/>
</dbReference>
<dbReference type="Pfam" id="PF13556">
    <property type="entry name" value="HTH_30"/>
    <property type="match status" value="1"/>
</dbReference>
<comment type="similarity">
    <text evidence="1">Belongs to the CdaR family.</text>
</comment>
<protein>
    <submittedName>
        <fullName evidence="5">Sugar diacid utilization regulator</fullName>
    </submittedName>
</protein>
<evidence type="ECO:0000259" key="3">
    <source>
        <dbReference type="Pfam" id="PF14361"/>
    </source>
</evidence>
<dbReference type="InterPro" id="IPR041522">
    <property type="entry name" value="CdaR_GGDEF"/>
</dbReference>
<evidence type="ECO:0000313" key="6">
    <source>
        <dbReference type="Proteomes" id="UP000580474"/>
    </source>
</evidence>
<dbReference type="AlphaFoldDB" id="A0A840ND59"/>
<dbReference type="InterPro" id="IPR025751">
    <property type="entry name" value="RsbRD_N_dom"/>
</dbReference>
<feature type="domain" description="RsbT co-antagonist protein RsbRD N-terminal" evidence="3">
    <location>
        <begin position="15"/>
        <end position="150"/>
    </location>
</feature>
<evidence type="ECO:0000256" key="1">
    <source>
        <dbReference type="ARBA" id="ARBA00006754"/>
    </source>
</evidence>
<gene>
    <name evidence="5" type="ORF">BJ969_003344</name>
</gene>
<keyword evidence="6" id="KW-1185">Reference proteome</keyword>
<feature type="domain" description="PucR C-terminal helix-turn-helix" evidence="2">
    <location>
        <begin position="332"/>
        <end position="389"/>
    </location>
</feature>
<sequence length="400" mass="44021">MKTSQSPRRYDPVVDELVEQAAERMWGVYPGYQPERFDRSELDPAIRANIELAVAALGQGRGPTLAELEPARALGAARADQSVPLESIIQAYRQTERVIVLDFLQRSREWPHEEANRATALLISVFDELTDAMIGSYRDTSSAREAARRQVENEVVAALADGIDSDSTRFDRWVRLLDVDEDGCWTAAALRGRPGDSGEPAVPQRQVLLRQLASDVDDVICGELNNTLVLLLRTRDRQDQVEQVLAAAMAGIGQAAPLACGLGTATASLRTAAQSCRQALASLRVSASPAWTGVPVVDYRDVVVETMLLADPLAAEALHASRIAPLEPHPYLIETLEALADDHLSQAATARRLFVHLNTIGHRLHRIREITGLDPLRFPDVLEFSLALRWRKIRATDPTP</sequence>
<dbReference type="Pfam" id="PF17853">
    <property type="entry name" value="GGDEF_2"/>
    <property type="match status" value="1"/>
</dbReference>
<feature type="domain" description="CdaR GGDEF-like" evidence="4">
    <location>
        <begin position="165"/>
        <end position="285"/>
    </location>
</feature>
<accession>A0A840ND59</accession>
<dbReference type="InterPro" id="IPR051448">
    <property type="entry name" value="CdaR-like_regulators"/>
</dbReference>
<evidence type="ECO:0000259" key="2">
    <source>
        <dbReference type="Pfam" id="PF13556"/>
    </source>
</evidence>
<dbReference type="PANTHER" id="PTHR33744:SF1">
    <property type="entry name" value="DNA-BINDING TRANSCRIPTIONAL ACTIVATOR ADER"/>
    <property type="match status" value="1"/>
</dbReference>
<reference evidence="5 6" key="1">
    <citation type="submission" date="2020-08" db="EMBL/GenBank/DDBJ databases">
        <title>Sequencing the genomes of 1000 actinobacteria strains.</title>
        <authorList>
            <person name="Klenk H.-P."/>
        </authorList>
    </citation>
    <scope>NUCLEOTIDE SEQUENCE [LARGE SCALE GENOMIC DNA]</scope>
    <source>
        <strain evidence="5 6">DSM 45582</strain>
    </source>
</reference>
<name>A0A840ND59_9PSEU</name>
<dbReference type="InterPro" id="IPR042070">
    <property type="entry name" value="PucR_C-HTH_sf"/>
</dbReference>
<comment type="caution">
    <text evidence="5">The sequence shown here is derived from an EMBL/GenBank/DDBJ whole genome shotgun (WGS) entry which is preliminary data.</text>
</comment>
<dbReference type="InterPro" id="IPR025736">
    <property type="entry name" value="PucR_C-HTH_dom"/>
</dbReference>
<evidence type="ECO:0000313" key="5">
    <source>
        <dbReference type="EMBL" id="MBB5070256.1"/>
    </source>
</evidence>
<dbReference type="PANTHER" id="PTHR33744">
    <property type="entry name" value="CARBOHYDRATE DIACID REGULATOR"/>
    <property type="match status" value="1"/>
</dbReference>
<dbReference type="Gene3D" id="1.10.10.2840">
    <property type="entry name" value="PucR C-terminal helix-turn-helix domain"/>
    <property type="match status" value="1"/>
</dbReference>
<dbReference type="Proteomes" id="UP000580474">
    <property type="component" value="Unassembled WGS sequence"/>
</dbReference>
<organism evidence="5 6">
    <name type="scientific">Saccharopolyspora gloriosae</name>
    <dbReference type="NCBI Taxonomy" id="455344"/>
    <lineage>
        <taxon>Bacteria</taxon>
        <taxon>Bacillati</taxon>
        <taxon>Actinomycetota</taxon>
        <taxon>Actinomycetes</taxon>
        <taxon>Pseudonocardiales</taxon>
        <taxon>Pseudonocardiaceae</taxon>
        <taxon>Saccharopolyspora</taxon>
    </lineage>
</organism>